<sequence>MTGRRFRSAAERRAEDNLRALVAEARRTDPFGAASWDALAWPLPNKSAFQNLPWRALR</sequence>
<gene>
    <name evidence="1" type="ORF">GCM10009416_18110</name>
</gene>
<proteinExistence type="predicted"/>
<dbReference type="EMBL" id="BAAAFZ010000020">
    <property type="protein sequence ID" value="GAA0580097.1"/>
    <property type="molecule type" value="Genomic_DNA"/>
</dbReference>
<protein>
    <submittedName>
        <fullName evidence="1">Uncharacterized protein</fullName>
    </submittedName>
</protein>
<evidence type="ECO:0000313" key="1">
    <source>
        <dbReference type="EMBL" id="GAA0580097.1"/>
    </source>
</evidence>
<evidence type="ECO:0000313" key="2">
    <source>
        <dbReference type="Proteomes" id="UP001501588"/>
    </source>
</evidence>
<dbReference type="Proteomes" id="UP001501588">
    <property type="component" value="Unassembled WGS sequence"/>
</dbReference>
<organism evidence="1 2">
    <name type="scientific">Craurococcus roseus</name>
    <dbReference type="NCBI Taxonomy" id="77585"/>
    <lineage>
        <taxon>Bacteria</taxon>
        <taxon>Pseudomonadati</taxon>
        <taxon>Pseudomonadota</taxon>
        <taxon>Alphaproteobacteria</taxon>
        <taxon>Acetobacterales</taxon>
        <taxon>Acetobacteraceae</taxon>
        <taxon>Craurococcus</taxon>
    </lineage>
</organism>
<accession>A0ABN1F2L3</accession>
<keyword evidence="2" id="KW-1185">Reference proteome</keyword>
<name>A0ABN1F2L3_9PROT</name>
<comment type="caution">
    <text evidence="1">The sequence shown here is derived from an EMBL/GenBank/DDBJ whole genome shotgun (WGS) entry which is preliminary data.</text>
</comment>
<reference evidence="1 2" key="1">
    <citation type="journal article" date="2019" name="Int. J. Syst. Evol. Microbiol.">
        <title>The Global Catalogue of Microorganisms (GCM) 10K type strain sequencing project: providing services to taxonomists for standard genome sequencing and annotation.</title>
        <authorList>
            <consortium name="The Broad Institute Genomics Platform"/>
            <consortium name="The Broad Institute Genome Sequencing Center for Infectious Disease"/>
            <person name="Wu L."/>
            <person name="Ma J."/>
        </authorList>
    </citation>
    <scope>NUCLEOTIDE SEQUENCE [LARGE SCALE GENOMIC DNA]</scope>
    <source>
        <strain evidence="1 2">JCM 9933</strain>
    </source>
</reference>